<dbReference type="EMBL" id="REGN01002164">
    <property type="protein sequence ID" value="RNA29783.1"/>
    <property type="molecule type" value="Genomic_DNA"/>
</dbReference>
<accession>A0A3M7S1T7</accession>
<keyword evidence="1" id="KW-0472">Membrane</keyword>
<dbReference type="Proteomes" id="UP000276133">
    <property type="component" value="Unassembled WGS sequence"/>
</dbReference>
<evidence type="ECO:0000313" key="3">
    <source>
        <dbReference type="Proteomes" id="UP000276133"/>
    </source>
</evidence>
<keyword evidence="1" id="KW-0812">Transmembrane</keyword>
<keyword evidence="3" id="KW-1185">Reference proteome</keyword>
<protein>
    <submittedName>
        <fullName evidence="2">Uncharacterized protein</fullName>
    </submittedName>
</protein>
<evidence type="ECO:0000256" key="1">
    <source>
        <dbReference type="SAM" id="Phobius"/>
    </source>
</evidence>
<organism evidence="2 3">
    <name type="scientific">Brachionus plicatilis</name>
    <name type="common">Marine rotifer</name>
    <name type="synonym">Brachionus muelleri</name>
    <dbReference type="NCBI Taxonomy" id="10195"/>
    <lineage>
        <taxon>Eukaryota</taxon>
        <taxon>Metazoa</taxon>
        <taxon>Spiralia</taxon>
        <taxon>Gnathifera</taxon>
        <taxon>Rotifera</taxon>
        <taxon>Eurotatoria</taxon>
        <taxon>Monogononta</taxon>
        <taxon>Pseudotrocha</taxon>
        <taxon>Ploima</taxon>
        <taxon>Brachionidae</taxon>
        <taxon>Brachionus</taxon>
    </lineage>
</organism>
<keyword evidence="1" id="KW-1133">Transmembrane helix</keyword>
<comment type="caution">
    <text evidence="2">The sequence shown here is derived from an EMBL/GenBank/DDBJ whole genome shotgun (WGS) entry which is preliminary data.</text>
</comment>
<evidence type="ECO:0000313" key="2">
    <source>
        <dbReference type="EMBL" id="RNA29783.1"/>
    </source>
</evidence>
<proteinExistence type="predicted"/>
<dbReference type="AlphaFoldDB" id="A0A3M7S1T7"/>
<name>A0A3M7S1T7_BRAPC</name>
<gene>
    <name evidence="2" type="ORF">BpHYR1_034771</name>
</gene>
<feature type="transmembrane region" description="Helical" evidence="1">
    <location>
        <begin position="7"/>
        <end position="26"/>
    </location>
</feature>
<sequence>MIKSKCVFSYLSNNILPWVSLIFSLISVPLTVHIEESTGASVTMLSIFFLFKIRLHISEQLSSLPRMVSPSFM</sequence>
<reference evidence="2 3" key="1">
    <citation type="journal article" date="2018" name="Sci. Rep.">
        <title>Genomic signatures of local adaptation to the degree of environmental predictability in rotifers.</title>
        <authorList>
            <person name="Franch-Gras L."/>
            <person name="Hahn C."/>
            <person name="Garcia-Roger E.M."/>
            <person name="Carmona M.J."/>
            <person name="Serra M."/>
            <person name="Gomez A."/>
        </authorList>
    </citation>
    <scope>NUCLEOTIDE SEQUENCE [LARGE SCALE GENOMIC DNA]</scope>
    <source>
        <strain evidence="2">HYR1</strain>
    </source>
</reference>